<keyword evidence="3" id="KW-0804">Transcription</keyword>
<dbReference type="Pfam" id="PF13377">
    <property type="entry name" value="Peripla_BP_3"/>
    <property type="match status" value="1"/>
</dbReference>
<feature type="domain" description="Transcriptional regulator LacI/GalR-like sensor" evidence="5">
    <location>
        <begin position="49"/>
        <end position="81"/>
    </location>
</feature>
<name>A0ABW8AHE4_9ACTN</name>
<evidence type="ECO:0000259" key="5">
    <source>
        <dbReference type="Pfam" id="PF13377"/>
    </source>
</evidence>
<gene>
    <name evidence="6" type="ORF">ACIBP5_38180</name>
</gene>
<reference evidence="6 7" key="1">
    <citation type="submission" date="2024-10" db="EMBL/GenBank/DDBJ databases">
        <title>The Natural Products Discovery Center: Release of the First 8490 Sequenced Strains for Exploring Actinobacteria Biosynthetic Diversity.</title>
        <authorList>
            <person name="Kalkreuter E."/>
            <person name="Kautsar S.A."/>
            <person name="Yang D."/>
            <person name="Bader C.D."/>
            <person name="Teijaro C.N."/>
            <person name="Fluegel L."/>
            <person name="Davis C.M."/>
            <person name="Simpson J.R."/>
            <person name="Lauterbach L."/>
            <person name="Steele A.D."/>
            <person name="Gui C."/>
            <person name="Meng S."/>
            <person name="Li G."/>
            <person name="Viehrig K."/>
            <person name="Ye F."/>
            <person name="Su P."/>
            <person name="Kiefer A.F."/>
            <person name="Nichols A."/>
            <person name="Cepeda A.J."/>
            <person name="Yan W."/>
            <person name="Fan B."/>
            <person name="Jiang Y."/>
            <person name="Adhikari A."/>
            <person name="Zheng C.-J."/>
            <person name="Schuster L."/>
            <person name="Cowan T.M."/>
            <person name="Smanski M.J."/>
            <person name="Chevrette M.G."/>
            <person name="De Carvalho L.P.S."/>
            <person name="Shen B."/>
        </authorList>
    </citation>
    <scope>NUCLEOTIDE SEQUENCE [LARGE SCALE GENOMIC DNA]</scope>
    <source>
        <strain evidence="6 7">NPDC049503</strain>
    </source>
</reference>
<keyword evidence="2" id="KW-0238">DNA-binding</keyword>
<dbReference type="InterPro" id="IPR046335">
    <property type="entry name" value="LacI/GalR-like_sensor"/>
</dbReference>
<dbReference type="Proteomes" id="UP001612928">
    <property type="component" value="Unassembled WGS sequence"/>
</dbReference>
<evidence type="ECO:0000313" key="7">
    <source>
        <dbReference type="Proteomes" id="UP001612928"/>
    </source>
</evidence>
<keyword evidence="7" id="KW-1185">Reference proteome</keyword>
<evidence type="ECO:0000313" key="6">
    <source>
        <dbReference type="EMBL" id="MFI7445828.1"/>
    </source>
</evidence>
<dbReference type="Gene3D" id="3.40.50.2300">
    <property type="match status" value="1"/>
</dbReference>
<dbReference type="SUPFAM" id="SSF53822">
    <property type="entry name" value="Periplasmic binding protein-like I"/>
    <property type="match status" value="1"/>
</dbReference>
<sequence>MARTRHSYSSPAVPVDIPHVDNDNVGGAEPASATWWRRAPTTVGAPKSRRRGRPVPDDVAVVDFDDIEAAEYAEPPLTTARHLVIRTVEAVDTLPAPGGGRAAIDEPRQDARLPSRRMRARSSISRSSAPVRADGR</sequence>
<organism evidence="6 7">
    <name type="scientific">Nonomuraea indica</name>
    <dbReference type="NCBI Taxonomy" id="1581193"/>
    <lineage>
        <taxon>Bacteria</taxon>
        <taxon>Bacillati</taxon>
        <taxon>Actinomycetota</taxon>
        <taxon>Actinomycetes</taxon>
        <taxon>Streptosporangiales</taxon>
        <taxon>Streptosporangiaceae</taxon>
        <taxon>Nonomuraea</taxon>
    </lineage>
</organism>
<feature type="region of interest" description="Disordered" evidence="4">
    <location>
        <begin position="93"/>
        <end position="136"/>
    </location>
</feature>
<evidence type="ECO:0000256" key="2">
    <source>
        <dbReference type="ARBA" id="ARBA00023125"/>
    </source>
</evidence>
<comment type="caution">
    <text evidence="6">The sequence shown here is derived from an EMBL/GenBank/DDBJ whole genome shotgun (WGS) entry which is preliminary data.</text>
</comment>
<evidence type="ECO:0000256" key="1">
    <source>
        <dbReference type="ARBA" id="ARBA00023015"/>
    </source>
</evidence>
<evidence type="ECO:0000256" key="3">
    <source>
        <dbReference type="ARBA" id="ARBA00023163"/>
    </source>
</evidence>
<feature type="region of interest" description="Disordered" evidence="4">
    <location>
        <begin position="1"/>
        <end position="56"/>
    </location>
</feature>
<dbReference type="InterPro" id="IPR028082">
    <property type="entry name" value="Peripla_BP_I"/>
</dbReference>
<accession>A0ABW8AHE4</accession>
<proteinExistence type="predicted"/>
<keyword evidence="1" id="KW-0805">Transcription regulation</keyword>
<protein>
    <submittedName>
        <fullName evidence="6">Substrate-binding domain-containing protein</fullName>
    </submittedName>
</protein>
<dbReference type="RefSeq" id="WP_397026328.1">
    <property type="nucleotide sequence ID" value="NZ_JBITMB010000020.1"/>
</dbReference>
<dbReference type="EMBL" id="JBITMB010000020">
    <property type="protein sequence ID" value="MFI7445828.1"/>
    <property type="molecule type" value="Genomic_DNA"/>
</dbReference>
<feature type="compositionally biased region" description="Low complexity" evidence="4">
    <location>
        <begin position="121"/>
        <end position="136"/>
    </location>
</feature>
<feature type="compositionally biased region" description="Basic and acidic residues" evidence="4">
    <location>
        <begin position="103"/>
        <end position="113"/>
    </location>
</feature>
<evidence type="ECO:0000256" key="4">
    <source>
        <dbReference type="SAM" id="MobiDB-lite"/>
    </source>
</evidence>